<proteinExistence type="predicted"/>
<feature type="transmembrane region" description="Helical" evidence="6">
    <location>
        <begin position="31"/>
        <end position="52"/>
    </location>
</feature>
<accession>A0A1N6FIJ5</accession>
<keyword evidence="3 6" id="KW-1133">Transmembrane helix</keyword>
<feature type="region of interest" description="Disordered" evidence="5">
    <location>
        <begin position="185"/>
        <end position="208"/>
    </location>
</feature>
<dbReference type="PANTHER" id="PTHR36926">
    <property type="entry name" value="COLICIN V PRODUCTION PROTEIN"/>
    <property type="match status" value="1"/>
</dbReference>
<dbReference type="RefSeq" id="WP_074255781.1">
    <property type="nucleotide sequence ID" value="NZ_FSRL01000001.1"/>
</dbReference>
<sequence>MEGFTIFDAGVAVVIVLSAILAYSRGFVREVLAIAGWIGAAVLAYLFAPQAVPLVKEIPVVQDFLDNCELATGAGFVVVFAIGLVIFALFTPLFASLVQRSALNALDQGLGFIFGALRGLILIAIALVLYDFIAGSESLAFVDDSQTAKLFGSAKGRIDGEIADQEGVMNWFREKFENLTDRACGAPAAAPADPTALPEQPATEGTGN</sequence>
<evidence type="ECO:0000256" key="5">
    <source>
        <dbReference type="SAM" id="MobiDB-lite"/>
    </source>
</evidence>
<dbReference type="Pfam" id="PF02674">
    <property type="entry name" value="Colicin_V"/>
    <property type="match status" value="1"/>
</dbReference>
<keyword evidence="8" id="KW-1185">Reference proteome</keyword>
<reference evidence="8" key="1">
    <citation type="submission" date="2016-11" db="EMBL/GenBank/DDBJ databases">
        <authorList>
            <person name="Varghese N."/>
            <person name="Submissions S."/>
        </authorList>
    </citation>
    <scope>NUCLEOTIDE SEQUENCE [LARGE SCALE GENOMIC DNA]</scope>
    <source>
        <strain evidence="8">DSM 29440</strain>
    </source>
</reference>
<evidence type="ECO:0000313" key="8">
    <source>
        <dbReference type="Proteomes" id="UP000184932"/>
    </source>
</evidence>
<feature type="transmembrane region" description="Helical" evidence="6">
    <location>
        <begin position="72"/>
        <end position="98"/>
    </location>
</feature>
<evidence type="ECO:0000256" key="4">
    <source>
        <dbReference type="ARBA" id="ARBA00023136"/>
    </source>
</evidence>
<dbReference type="GO" id="GO:0016020">
    <property type="term" value="C:membrane"/>
    <property type="evidence" value="ECO:0007669"/>
    <property type="project" value="UniProtKB-SubCell"/>
</dbReference>
<dbReference type="STRING" id="1217970.SAMN05444002_1700"/>
<name>A0A1N6FIJ5_9RHOB</name>
<dbReference type="EMBL" id="FSRL01000001">
    <property type="protein sequence ID" value="SIN95111.1"/>
    <property type="molecule type" value="Genomic_DNA"/>
</dbReference>
<dbReference type="OrthoDB" id="9806894at2"/>
<evidence type="ECO:0000256" key="1">
    <source>
        <dbReference type="ARBA" id="ARBA00004141"/>
    </source>
</evidence>
<protein>
    <submittedName>
        <fullName evidence="7">Membrane protein required for colicin V production</fullName>
    </submittedName>
</protein>
<feature type="transmembrane region" description="Helical" evidence="6">
    <location>
        <begin position="6"/>
        <end position="24"/>
    </location>
</feature>
<evidence type="ECO:0000313" key="7">
    <source>
        <dbReference type="EMBL" id="SIN95111.1"/>
    </source>
</evidence>
<keyword evidence="2 6" id="KW-0812">Transmembrane</keyword>
<feature type="transmembrane region" description="Helical" evidence="6">
    <location>
        <begin position="110"/>
        <end position="130"/>
    </location>
</feature>
<comment type="subcellular location">
    <subcellularLocation>
        <location evidence="1">Membrane</location>
        <topology evidence="1">Multi-pass membrane protein</topology>
    </subcellularLocation>
</comment>
<evidence type="ECO:0000256" key="6">
    <source>
        <dbReference type="SAM" id="Phobius"/>
    </source>
</evidence>
<dbReference type="InterPro" id="IPR052719">
    <property type="entry name" value="CvpA-like"/>
</dbReference>
<dbReference type="GO" id="GO:0009403">
    <property type="term" value="P:toxin biosynthetic process"/>
    <property type="evidence" value="ECO:0007669"/>
    <property type="project" value="InterPro"/>
</dbReference>
<dbReference type="InterPro" id="IPR003825">
    <property type="entry name" value="Colicin-V_CvpA"/>
</dbReference>
<gene>
    <name evidence="7" type="ORF">SAMN05444002_1700</name>
</gene>
<evidence type="ECO:0000256" key="2">
    <source>
        <dbReference type="ARBA" id="ARBA00022692"/>
    </source>
</evidence>
<organism evidence="7 8">
    <name type="scientific">Vannielia litorea</name>
    <dbReference type="NCBI Taxonomy" id="1217970"/>
    <lineage>
        <taxon>Bacteria</taxon>
        <taxon>Pseudomonadati</taxon>
        <taxon>Pseudomonadota</taxon>
        <taxon>Alphaproteobacteria</taxon>
        <taxon>Rhodobacterales</taxon>
        <taxon>Paracoccaceae</taxon>
        <taxon>Vannielia</taxon>
    </lineage>
</organism>
<evidence type="ECO:0000256" key="3">
    <source>
        <dbReference type="ARBA" id="ARBA00022989"/>
    </source>
</evidence>
<dbReference type="PANTHER" id="PTHR36926:SF1">
    <property type="entry name" value="COLICIN V PRODUCTION PROTEIN"/>
    <property type="match status" value="1"/>
</dbReference>
<dbReference type="AlphaFoldDB" id="A0A1N6FIJ5"/>
<keyword evidence="4 6" id="KW-0472">Membrane</keyword>
<dbReference type="Proteomes" id="UP000184932">
    <property type="component" value="Unassembled WGS sequence"/>
</dbReference>
<feature type="compositionally biased region" description="Low complexity" evidence="5">
    <location>
        <begin position="185"/>
        <end position="198"/>
    </location>
</feature>